<feature type="compositionally biased region" description="Basic residues" evidence="1">
    <location>
        <begin position="561"/>
        <end position="578"/>
    </location>
</feature>
<dbReference type="GO" id="GO:0008270">
    <property type="term" value="F:zinc ion binding"/>
    <property type="evidence" value="ECO:0007669"/>
    <property type="project" value="InterPro"/>
</dbReference>
<dbReference type="Pfam" id="PF01844">
    <property type="entry name" value="HNH"/>
    <property type="match status" value="1"/>
</dbReference>
<gene>
    <name evidence="3" type="ORF">FAB82_01165</name>
</gene>
<evidence type="ECO:0000259" key="2">
    <source>
        <dbReference type="SMART" id="SM00507"/>
    </source>
</evidence>
<dbReference type="RefSeq" id="WP_136532710.1">
    <property type="nucleotide sequence ID" value="NZ_STGY01000004.1"/>
</dbReference>
<reference evidence="4" key="1">
    <citation type="submission" date="2019-04" db="EMBL/GenBank/DDBJ databases">
        <title>Nocardioides xinjiangensis sp. nov.</title>
        <authorList>
            <person name="Liu S."/>
        </authorList>
    </citation>
    <scope>NUCLEOTIDE SEQUENCE [LARGE SCALE GENOMIC DNA]</scope>
    <source>
        <strain evidence="4">18</strain>
    </source>
</reference>
<feature type="compositionally biased region" description="Low complexity" evidence="1">
    <location>
        <begin position="475"/>
        <end position="490"/>
    </location>
</feature>
<dbReference type="EMBL" id="STGY01000004">
    <property type="protein sequence ID" value="THV43318.1"/>
    <property type="molecule type" value="Genomic_DNA"/>
</dbReference>
<proteinExistence type="predicted"/>
<protein>
    <recommendedName>
        <fullName evidence="2">HNH nuclease domain-containing protein</fullName>
    </recommendedName>
</protein>
<reference evidence="3 4" key="2">
    <citation type="submission" date="2019-05" db="EMBL/GenBank/DDBJ databases">
        <title>Glycomyces buryatensis sp. nov.</title>
        <authorList>
            <person name="Nikitina E."/>
        </authorList>
    </citation>
    <scope>NUCLEOTIDE SEQUENCE [LARGE SCALE GENOMIC DNA]</scope>
    <source>
        <strain evidence="3 4">18</strain>
    </source>
</reference>
<name>A0A4S8QFW7_9ACTN</name>
<dbReference type="InterPro" id="IPR003615">
    <property type="entry name" value="HNH_nuc"/>
</dbReference>
<dbReference type="CDD" id="cd00085">
    <property type="entry name" value="HNHc"/>
    <property type="match status" value="1"/>
</dbReference>
<dbReference type="Proteomes" id="UP000308760">
    <property type="component" value="Unassembled WGS sequence"/>
</dbReference>
<dbReference type="AlphaFoldDB" id="A0A4S8QFW7"/>
<dbReference type="Gene3D" id="1.10.30.50">
    <property type="match status" value="1"/>
</dbReference>
<feature type="region of interest" description="Disordered" evidence="1">
    <location>
        <begin position="402"/>
        <end position="434"/>
    </location>
</feature>
<feature type="compositionally biased region" description="Basic and acidic residues" evidence="1">
    <location>
        <begin position="629"/>
        <end position="639"/>
    </location>
</feature>
<evidence type="ECO:0000313" key="3">
    <source>
        <dbReference type="EMBL" id="THV43318.1"/>
    </source>
</evidence>
<sequence length="639" mass="69265">MAASTERALGPGLPETTAAALHGRIDALASQSRAIEAEVLRDVIAYTSSGTHRSRDGFSGIRDWIIECFDFHRSVAGAIASIARLAPKFKVLTKAAREGTARIDAVAYAARRLEREGLTRHARTLYPAGPIESPFDASVPCATPEELVREYCTHAPFADLVQHLDRLCADLLDDQSLKDEASQQTLAWVEATQRPDRMWDLQGRLTEATGALLDNLFKTAVPPPSQDQADADGLLPAAANRNAEALHQVLASYGTDPAAPRRHGHTATLSLVADVEVLRGEVDLAASPERTPTLDGRAVSVSRARLLACEAGVIPVVFDYEKGEAVELGREERLPNTALRRKLETEQPDGCAWHGCTRPVSWCESHHVDHWIDGGKTDADNLILLCRFHHGRIHTRQWKVEKTGPGQARITHTPTGNTDADWETDYTSGAAASGLPTGLDASEYAPAFEHELNAIATETEWRTAVDAALAARTQARQRFTDTETPTATTSPPGPAKAPALSGTRAGTAGPLPGTEDLGPPPFLPSPGTPAGDRERTPPTRSSPRGTGHHHAQATPEPPRPQSHRRPHPHPGIRIRTTHCGRDRNRNRDQRSSGLPRTPPAPASDPRQSPHPSIADRLKPNRTPAPPRQRTPEMDPPLHR</sequence>
<dbReference type="GO" id="GO:0004519">
    <property type="term" value="F:endonuclease activity"/>
    <property type="evidence" value="ECO:0007669"/>
    <property type="project" value="InterPro"/>
</dbReference>
<feature type="domain" description="HNH nuclease" evidence="2">
    <location>
        <begin position="340"/>
        <end position="391"/>
    </location>
</feature>
<evidence type="ECO:0000256" key="1">
    <source>
        <dbReference type="SAM" id="MobiDB-lite"/>
    </source>
</evidence>
<dbReference type="OrthoDB" id="3513062at2"/>
<organism evidence="3 4">
    <name type="scientific">Glycomyces buryatensis</name>
    <dbReference type="NCBI Taxonomy" id="2570927"/>
    <lineage>
        <taxon>Bacteria</taxon>
        <taxon>Bacillati</taxon>
        <taxon>Actinomycetota</taxon>
        <taxon>Actinomycetes</taxon>
        <taxon>Glycomycetales</taxon>
        <taxon>Glycomycetaceae</taxon>
        <taxon>Glycomyces</taxon>
    </lineage>
</organism>
<keyword evidence="4" id="KW-1185">Reference proteome</keyword>
<comment type="caution">
    <text evidence="3">The sequence shown here is derived from an EMBL/GenBank/DDBJ whole genome shotgun (WGS) entry which is preliminary data.</text>
</comment>
<feature type="compositionally biased region" description="Pro residues" evidence="1">
    <location>
        <begin position="518"/>
        <end position="527"/>
    </location>
</feature>
<dbReference type="GO" id="GO:0003676">
    <property type="term" value="F:nucleic acid binding"/>
    <property type="evidence" value="ECO:0007669"/>
    <property type="project" value="InterPro"/>
</dbReference>
<accession>A0A4S8QFW7</accession>
<dbReference type="SMART" id="SM00507">
    <property type="entry name" value="HNHc"/>
    <property type="match status" value="1"/>
</dbReference>
<dbReference type="InterPro" id="IPR002711">
    <property type="entry name" value="HNH"/>
</dbReference>
<feature type="compositionally biased region" description="Basic and acidic residues" evidence="1">
    <location>
        <begin position="579"/>
        <end position="590"/>
    </location>
</feature>
<feature type="region of interest" description="Disordered" evidence="1">
    <location>
        <begin position="475"/>
        <end position="639"/>
    </location>
</feature>
<evidence type="ECO:0000313" key="4">
    <source>
        <dbReference type="Proteomes" id="UP000308760"/>
    </source>
</evidence>